<reference evidence="3" key="1">
    <citation type="journal article" date="2011" name="Nat. Commun.">
        <title>Effector diversification within compartments of the Leptosphaeria maculans genome affected by Repeat-Induced Point mutations.</title>
        <authorList>
            <person name="Rouxel T."/>
            <person name="Grandaubert J."/>
            <person name="Hane J.K."/>
            <person name="Hoede C."/>
            <person name="van de Wouw A.P."/>
            <person name="Couloux A."/>
            <person name="Dominguez V."/>
            <person name="Anthouard V."/>
            <person name="Bally P."/>
            <person name="Bourras S."/>
            <person name="Cozijnsen A.J."/>
            <person name="Ciuffetti L.M."/>
            <person name="Degrave A."/>
            <person name="Dilmaghani A."/>
            <person name="Duret L."/>
            <person name="Fudal I."/>
            <person name="Goodwin S.B."/>
            <person name="Gout L."/>
            <person name="Glaser N."/>
            <person name="Linglin J."/>
            <person name="Kema G.H.J."/>
            <person name="Lapalu N."/>
            <person name="Lawrence C.B."/>
            <person name="May K."/>
            <person name="Meyer M."/>
            <person name="Ollivier B."/>
            <person name="Poulain J."/>
            <person name="Schoch C.L."/>
            <person name="Simon A."/>
            <person name="Spatafora J.W."/>
            <person name="Stachowiak A."/>
            <person name="Turgeon B.G."/>
            <person name="Tyler B.M."/>
            <person name="Vincent D."/>
            <person name="Weissenbach J."/>
            <person name="Amselem J."/>
            <person name="Quesneville H."/>
            <person name="Oliver R.P."/>
            <person name="Wincker P."/>
            <person name="Balesdent M.-H."/>
            <person name="Howlett B.J."/>
        </authorList>
    </citation>
    <scope>NUCLEOTIDE SEQUENCE [LARGE SCALE GENOMIC DNA]</scope>
    <source>
        <strain evidence="3">JN3 / isolate v23.1.3 / race Av1-4-5-6-7-8</strain>
    </source>
</reference>
<organism evidence="3">
    <name type="scientific">Leptosphaeria maculans (strain JN3 / isolate v23.1.3 / race Av1-4-5-6-7-8)</name>
    <name type="common">Blackleg fungus</name>
    <name type="synonym">Phoma lingam</name>
    <dbReference type="NCBI Taxonomy" id="985895"/>
    <lineage>
        <taxon>Eukaryota</taxon>
        <taxon>Fungi</taxon>
        <taxon>Dikarya</taxon>
        <taxon>Ascomycota</taxon>
        <taxon>Pezizomycotina</taxon>
        <taxon>Dothideomycetes</taxon>
        <taxon>Pleosporomycetidae</taxon>
        <taxon>Pleosporales</taxon>
        <taxon>Pleosporineae</taxon>
        <taxon>Leptosphaeriaceae</taxon>
        <taxon>Plenodomus</taxon>
        <taxon>Plenodomus lingam/Leptosphaeria maculans species complex</taxon>
    </lineage>
</organism>
<feature type="region of interest" description="Disordered" evidence="1">
    <location>
        <begin position="363"/>
        <end position="387"/>
    </location>
</feature>
<feature type="compositionally biased region" description="Polar residues" evidence="1">
    <location>
        <begin position="129"/>
        <end position="145"/>
    </location>
</feature>
<feature type="compositionally biased region" description="Basic and acidic residues" evidence="1">
    <location>
        <begin position="773"/>
        <end position="785"/>
    </location>
</feature>
<feature type="compositionally biased region" description="Polar residues" evidence="1">
    <location>
        <begin position="752"/>
        <end position="763"/>
    </location>
</feature>
<dbReference type="Proteomes" id="UP000002668">
    <property type="component" value="Genome"/>
</dbReference>
<evidence type="ECO:0000313" key="2">
    <source>
        <dbReference type="EMBL" id="CBX94063.1"/>
    </source>
</evidence>
<feature type="region of interest" description="Disordered" evidence="1">
    <location>
        <begin position="78"/>
        <end position="147"/>
    </location>
</feature>
<feature type="region of interest" description="Disordered" evidence="1">
    <location>
        <begin position="1081"/>
        <end position="1132"/>
    </location>
</feature>
<dbReference type="AlphaFoldDB" id="E4ZQQ8"/>
<feature type="compositionally biased region" description="Low complexity" evidence="1">
    <location>
        <begin position="89"/>
        <end position="100"/>
    </location>
</feature>
<sequence length="1132" mass="129324">MVKKDQYGRTETFGFRFYVRSWYREVFGSLPADINGYPTSGKLETLERQRVLFNQAYPDRTFEDRLWKLLPEQTSTFQKLQTGDKRNQSSSNENMMSASEFEAPKESKKRKLEKNDPENFSSRKKRDNAASTSIPAQPTVSNKHSLLSEEPLINNLIASLANGMNIRETDKSDNEPHSTAVGTSETRTGSHNVAAQDPENLPADHESRCPDVMALEAPVGPDGRIIGWGPDPSSVAVQVKRFQDSGITNGTIIFDSPPFHEDEENRIPDDWLSSHALMARMTARAKRAEAPKEKPTEEALYYARFVRLEIAQHREPSVLQLHISYVTHQVSFFHKMEHERGKEGQRKEDNQVEDQENTLDQAKETGGEESNGDRDDSAGPNGSGHELATINYKAPRITTAYVETNLDSLIQTLIELEGEKTEDAIELVPYIRQRDRLHYDSDQLRAFETSGPGRKASTEYRFEKHEALRKAYEYYEDFLFYQNSTHRRQRTWRVKRQRDRKGVARRKSKGPKLYPYNVADKFVKITLDHYDKLRIGGQEYQAGLLDAFGRKLETTTVALPQIGPAELHLWTPRYRRLPVGLGRPLLDREHVDDPQSLVLDLAEIEERRVDVEKNPSSACTGGSMPLYSNHSERRATQRVEMQKREDDTRVYHGQSPWRIEDYHLRPSTSQMRLQGRNTPRHQERFQEIQGQNGLFIAAKESSFDWHTSYDCLGLVNPGYTIDGLDIYSDEDELGTRIIASGGGSDSDMSDIETANTEPRSNPQIPKGPGKPLTPEERARRREAFAEKAAAAHGQGGKAKEEQGKSKAAKAPAKKSKRKSGKGKSEEAEQRCQQARLEASQLRERKRAAGYDYEYEAHEFAKPRRKLREEHKKYITTVWAEATDGRRERHMGQRVPDSSPPTSPPRVAHWLDTIESSIPRGLSHDDLNLPARQRCELDPHCRKWWPHTTTEGCWRAHVEDALYLGDQDENPILPPVQMINRKDCLLPIPESERDIYRSRLDDHYGRNKNDDGVQWPTIGVRVPYAPTTIISDRKVNPSDRKKDIKGCAFQETRTLSVPLINTPQRQWHVFTEDHIPTEFLDEDEASESEDSQDKFHSAYMEAPRAVRRTLSMSNSVDEGGSYDQPGQEDISVK</sequence>
<gene>
    <name evidence="2" type="ORF">LEMA_P037370.1</name>
</gene>
<dbReference type="eggNOG" id="ENOG502RM9C">
    <property type="taxonomic scope" value="Eukaryota"/>
</dbReference>
<dbReference type="InParanoid" id="E4ZQQ8"/>
<feature type="compositionally biased region" description="Basic residues" evidence="1">
    <location>
        <begin position="811"/>
        <end position="821"/>
    </location>
</feature>
<name>E4ZQQ8_LEPMJ</name>
<feature type="compositionally biased region" description="Basic and acidic residues" evidence="1">
    <location>
        <begin position="167"/>
        <end position="176"/>
    </location>
</feature>
<dbReference type="OrthoDB" id="3798423at2759"/>
<keyword evidence="3" id="KW-1185">Reference proteome</keyword>
<feature type="compositionally biased region" description="Basic and acidic residues" evidence="1">
    <location>
        <begin position="363"/>
        <end position="377"/>
    </location>
</feature>
<feature type="region of interest" description="Disordered" evidence="1">
    <location>
        <begin position="167"/>
        <end position="204"/>
    </location>
</feature>
<evidence type="ECO:0000313" key="3">
    <source>
        <dbReference type="Proteomes" id="UP000002668"/>
    </source>
</evidence>
<dbReference type="VEuPathDB" id="FungiDB:LEMA_P037370.1"/>
<feature type="region of interest" description="Disordered" evidence="1">
    <location>
        <begin position="737"/>
        <end position="834"/>
    </location>
</feature>
<protein>
    <submittedName>
        <fullName evidence="2">Predicted protein</fullName>
    </submittedName>
</protein>
<feature type="compositionally biased region" description="Polar residues" evidence="1">
    <location>
        <begin position="180"/>
        <end position="193"/>
    </location>
</feature>
<accession>E4ZQQ8</accession>
<dbReference type="EMBL" id="FP929116">
    <property type="protein sequence ID" value="CBX94063.1"/>
    <property type="molecule type" value="Genomic_DNA"/>
</dbReference>
<evidence type="ECO:0000256" key="1">
    <source>
        <dbReference type="SAM" id="MobiDB-lite"/>
    </source>
</evidence>
<feature type="region of interest" description="Disordered" evidence="1">
    <location>
        <begin position="884"/>
        <end position="904"/>
    </location>
</feature>
<dbReference type="HOGENOM" id="CLU_278866_0_0_1"/>
<proteinExistence type="predicted"/>